<protein>
    <recommendedName>
        <fullName evidence="4">DUF4440 domain-containing protein</fullName>
    </recommendedName>
</protein>
<gene>
    <name evidence="2" type="ORF">GCM10010923_02500</name>
</gene>
<evidence type="ECO:0000313" key="2">
    <source>
        <dbReference type="EMBL" id="GFZ97928.1"/>
    </source>
</evidence>
<comment type="caution">
    <text evidence="2">The sequence shown here is derived from an EMBL/GenBank/DDBJ whole genome shotgun (WGS) entry which is preliminary data.</text>
</comment>
<dbReference type="RefSeq" id="WP_188640974.1">
    <property type="nucleotide sequence ID" value="NZ_BMID01000001.1"/>
</dbReference>
<organism evidence="2 3">
    <name type="scientific">Blastomonas marina</name>
    <dbReference type="NCBI Taxonomy" id="1867408"/>
    <lineage>
        <taxon>Bacteria</taxon>
        <taxon>Pseudomonadati</taxon>
        <taxon>Pseudomonadota</taxon>
        <taxon>Alphaproteobacteria</taxon>
        <taxon>Sphingomonadales</taxon>
        <taxon>Sphingomonadaceae</taxon>
        <taxon>Blastomonas</taxon>
    </lineage>
</organism>
<evidence type="ECO:0000256" key="1">
    <source>
        <dbReference type="SAM" id="SignalP"/>
    </source>
</evidence>
<reference evidence="3" key="1">
    <citation type="journal article" date="2019" name="Int. J. Syst. Evol. Microbiol.">
        <title>The Global Catalogue of Microorganisms (GCM) 10K type strain sequencing project: providing services to taxonomists for standard genome sequencing and annotation.</title>
        <authorList>
            <consortium name="The Broad Institute Genomics Platform"/>
            <consortium name="The Broad Institute Genome Sequencing Center for Infectious Disease"/>
            <person name="Wu L."/>
            <person name="Ma J."/>
        </authorList>
    </citation>
    <scope>NUCLEOTIDE SEQUENCE [LARGE SCALE GENOMIC DNA]</scope>
    <source>
        <strain evidence="3">CGMCC 1.15297</strain>
    </source>
</reference>
<sequence>MIHRTLAAALALLAATPLAAQDAPAEAPAAMPTGEALKAAVEANDARLFWGFFEGCDPELVADLVHPDFRMLHDLVGMPSASGAEMVAGATRNCDARKPGGANEGYRNRRLFVPGSRRIQQLGDWGVLEEGHHTFHEWRRAANDGAGGWVQTGGGRYIHVWKWMPEEGSFRLLESLSLDHGPAPSYPPALD</sequence>
<feature type="chain" id="PRO_5046652704" description="DUF4440 domain-containing protein" evidence="1">
    <location>
        <begin position="21"/>
        <end position="191"/>
    </location>
</feature>
<proteinExistence type="predicted"/>
<evidence type="ECO:0000313" key="3">
    <source>
        <dbReference type="Proteomes" id="UP000603317"/>
    </source>
</evidence>
<dbReference type="Proteomes" id="UP000603317">
    <property type="component" value="Unassembled WGS sequence"/>
</dbReference>
<keyword evidence="1" id="KW-0732">Signal</keyword>
<accession>A0ABQ1F2G6</accession>
<name>A0ABQ1F2G6_9SPHN</name>
<keyword evidence="3" id="KW-1185">Reference proteome</keyword>
<dbReference type="EMBL" id="BMID01000001">
    <property type="protein sequence ID" value="GFZ97928.1"/>
    <property type="molecule type" value="Genomic_DNA"/>
</dbReference>
<evidence type="ECO:0008006" key="4">
    <source>
        <dbReference type="Google" id="ProtNLM"/>
    </source>
</evidence>
<feature type="signal peptide" evidence="1">
    <location>
        <begin position="1"/>
        <end position="20"/>
    </location>
</feature>